<comment type="caution">
    <text evidence="1">The sequence shown here is derived from an EMBL/GenBank/DDBJ whole genome shotgun (WGS) entry which is preliminary data.</text>
</comment>
<feature type="non-terminal residue" evidence="1">
    <location>
        <position position="1"/>
    </location>
</feature>
<dbReference type="AlphaFoldDB" id="A0A821Q8S0"/>
<dbReference type="Proteomes" id="UP000663848">
    <property type="component" value="Unassembled WGS sequence"/>
</dbReference>
<protein>
    <submittedName>
        <fullName evidence="1">Uncharacterized protein</fullName>
    </submittedName>
</protein>
<dbReference type="EMBL" id="CAJOBR010005426">
    <property type="protein sequence ID" value="CAF4817483.1"/>
    <property type="molecule type" value="Genomic_DNA"/>
</dbReference>
<name>A0A821Q8S0_9BILA</name>
<sequence length="151" mass="17829">IQIDNGFQLLSILYTRDSVYTILTFADNHCHCGQTLPISYFDVYQSNSLQRLHRIYTQHISHVCPWHMCRNYLTPIFSVSSSRMAFCTTKNNDGRELQVSIVVLPNELNLKSICRRLINHYLNQVNGKIEDITRELPYRLNQYIQYRPECQ</sequence>
<evidence type="ECO:0000313" key="1">
    <source>
        <dbReference type="EMBL" id="CAF4817483.1"/>
    </source>
</evidence>
<gene>
    <name evidence="1" type="ORF">QYT958_LOCUS24850</name>
</gene>
<evidence type="ECO:0000313" key="2">
    <source>
        <dbReference type="Proteomes" id="UP000663848"/>
    </source>
</evidence>
<accession>A0A821Q8S0</accession>
<organism evidence="1 2">
    <name type="scientific">Rotaria socialis</name>
    <dbReference type="NCBI Taxonomy" id="392032"/>
    <lineage>
        <taxon>Eukaryota</taxon>
        <taxon>Metazoa</taxon>
        <taxon>Spiralia</taxon>
        <taxon>Gnathifera</taxon>
        <taxon>Rotifera</taxon>
        <taxon>Eurotatoria</taxon>
        <taxon>Bdelloidea</taxon>
        <taxon>Philodinida</taxon>
        <taxon>Philodinidae</taxon>
        <taxon>Rotaria</taxon>
    </lineage>
</organism>
<reference evidence="1" key="1">
    <citation type="submission" date="2021-02" db="EMBL/GenBank/DDBJ databases">
        <authorList>
            <person name="Nowell W R."/>
        </authorList>
    </citation>
    <scope>NUCLEOTIDE SEQUENCE</scope>
</reference>
<proteinExistence type="predicted"/>